<evidence type="ECO:0000313" key="1">
    <source>
        <dbReference type="EMBL" id="MFC4770163.1"/>
    </source>
</evidence>
<proteinExistence type="predicted"/>
<name>A0ABV9Q859_9BACL</name>
<dbReference type="RefSeq" id="WP_380029501.1">
    <property type="nucleotide sequence ID" value="NZ_JBHSHC010000156.1"/>
</dbReference>
<evidence type="ECO:0000313" key="2">
    <source>
        <dbReference type="Proteomes" id="UP001596002"/>
    </source>
</evidence>
<keyword evidence="2" id="KW-1185">Reference proteome</keyword>
<reference evidence="2" key="1">
    <citation type="journal article" date="2019" name="Int. J. Syst. Evol. Microbiol.">
        <title>The Global Catalogue of Microorganisms (GCM) 10K type strain sequencing project: providing services to taxonomists for standard genome sequencing and annotation.</title>
        <authorList>
            <consortium name="The Broad Institute Genomics Platform"/>
            <consortium name="The Broad Institute Genome Sequencing Center for Infectious Disease"/>
            <person name="Wu L."/>
            <person name="Ma J."/>
        </authorList>
    </citation>
    <scope>NUCLEOTIDE SEQUENCE [LARGE SCALE GENOMIC DNA]</scope>
    <source>
        <strain evidence="2">WYCCWR 12678</strain>
    </source>
</reference>
<organism evidence="1 2">
    <name type="scientific">Effusibacillus consociatus</name>
    <dbReference type="NCBI Taxonomy" id="1117041"/>
    <lineage>
        <taxon>Bacteria</taxon>
        <taxon>Bacillati</taxon>
        <taxon>Bacillota</taxon>
        <taxon>Bacilli</taxon>
        <taxon>Bacillales</taxon>
        <taxon>Alicyclobacillaceae</taxon>
        <taxon>Effusibacillus</taxon>
    </lineage>
</organism>
<dbReference type="EMBL" id="JBHSHC010000156">
    <property type="protein sequence ID" value="MFC4770163.1"/>
    <property type="molecule type" value="Genomic_DNA"/>
</dbReference>
<accession>A0ABV9Q859</accession>
<comment type="caution">
    <text evidence="1">The sequence shown here is derived from an EMBL/GenBank/DDBJ whole genome shotgun (WGS) entry which is preliminary data.</text>
</comment>
<protein>
    <submittedName>
        <fullName evidence="1">Zinc ribbon domain-containing protein</fullName>
    </submittedName>
</protein>
<gene>
    <name evidence="1" type="ORF">ACFO8Q_23080</name>
</gene>
<sequence>MGRAIKGKRPVNKSRHQQKTQAQLAELFRRETAHRKTLHGQLANQVIAIGIHIHTEKLSYQSFQKMYGKSVSVRAPRTFLSIVTRKAESAGGYVDEFPTRTTALSQVCICGRRRKKRLSERVHACTCGVIAQRDLFSAFLARHVKDNVLQVTEAYESWSGAEPLLQTAWRQAINQPASGRQMLSSFGVPESERVV</sequence>
<dbReference type="Proteomes" id="UP001596002">
    <property type="component" value="Unassembled WGS sequence"/>
</dbReference>